<accession>A0ACB7CF20</accession>
<protein>
    <submittedName>
        <fullName evidence="1">Uncharacterized protein</fullName>
    </submittedName>
</protein>
<keyword evidence="2" id="KW-1185">Reference proteome</keyword>
<sequence>MEIYASRLASFHLSSRKKPKWPHIRPTPKDLADAGFYHDPYPSSNDNVVCFLCKKALDGWNADDNPVKEHFQHSQQCGWAILKYIKFLDNEGASFTDKELQDAREATFGSWWPHEQKRGWLSKIKKMSQAGFYYNPTPDSDDMVSCIYCGLGLDGWEPKDDPMEEHKKRAPLCLFFQQFAVAETIVLKSKSSNKAVRNTDILDNSFQEPCMLGVPLKSKTKNSFSKTKNRSVVKKSTKKSKDNSLLFCQEKSPPVLCEERCQNISFKSPLESISDNLILDKSMLIEQKSNNDKFINNFSPLKKTRMTRLRTNSLSNKSGSLYVEKETTNASKLRNMNKQSFQIEKENDLGKFICSDNYKNNESIDSGFIKKHKDENTVDNEQNDVSIKLNECLAKSMLNVTKDGVSKNTDSEELQNAFVATKTVLRKGHRKTSSVKSIKSEKIFLKKDIELNCDNIEKKNVLNTQGSKIEKRCSLRSRKIPKIDARLDKLIEDDTMFIGNSCIEKNSKQVLKKKDIVNLEGGLKNTSQSELNSFDVSLQSINERNSCEKSDIFLKQGNTFDSTVNNGFGDTLQQNSKEVFGFNTSESLTEKAKNIFVSEIFSNNDIGKTIEWVPINIQTLVYNSSDNVLGNPYELSATELDMTIEEWIKFITRKQAEKLEVECQKMISFLKKEGERARQAILSIHES</sequence>
<name>A0ACB7CF20_9ASCO</name>
<organism evidence="1 2">
    <name type="scientific">Pneumocystis oryctolagi</name>
    <dbReference type="NCBI Taxonomy" id="42067"/>
    <lineage>
        <taxon>Eukaryota</taxon>
        <taxon>Fungi</taxon>
        <taxon>Dikarya</taxon>
        <taxon>Ascomycota</taxon>
        <taxon>Taphrinomycotina</taxon>
        <taxon>Pneumocystomycetes</taxon>
        <taxon>Pneumocystaceae</taxon>
        <taxon>Pneumocystis</taxon>
    </lineage>
</organism>
<dbReference type="Proteomes" id="UP000768646">
    <property type="component" value="Unassembled WGS sequence"/>
</dbReference>
<reference evidence="1 2" key="1">
    <citation type="journal article" date="2021" name="Commun. Biol.">
        <title>Genomic insights into the host specific adaptation of the Pneumocystis genus.</title>
        <authorList>
            <person name="Cisse O.H."/>
            <person name="Ma L."/>
            <person name="Dekker J.P."/>
            <person name="Khil P.P."/>
            <person name="Youn J.-H."/>
            <person name="Brenchley J.M."/>
            <person name="Blair R."/>
            <person name="Pahar B."/>
            <person name="Chabe M."/>
            <person name="Van Rompay K.K.A."/>
            <person name="Keesler R."/>
            <person name="Sukura A."/>
            <person name="Hirsch V."/>
            <person name="Kutty G."/>
            <person name="Liu Y."/>
            <person name="Peng L."/>
            <person name="Chen J."/>
            <person name="Song J."/>
            <person name="Weissenbacher-Lang C."/>
            <person name="Xu J."/>
            <person name="Upham N.S."/>
            <person name="Stajich J.E."/>
            <person name="Cuomo C.A."/>
            <person name="Cushion M.T."/>
            <person name="Kovacs J.A."/>
        </authorList>
    </citation>
    <scope>NUCLEOTIDE SEQUENCE [LARGE SCALE GENOMIC DNA]</scope>
    <source>
        <strain evidence="1 2">RABM</strain>
    </source>
</reference>
<gene>
    <name evidence="1" type="ORF">PORY_000357</name>
</gene>
<proteinExistence type="predicted"/>
<dbReference type="EMBL" id="JABTEG010000001">
    <property type="protein sequence ID" value="KAG4306369.1"/>
    <property type="molecule type" value="Genomic_DNA"/>
</dbReference>
<evidence type="ECO:0000313" key="1">
    <source>
        <dbReference type="EMBL" id="KAG4306369.1"/>
    </source>
</evidence>
<evidence type="ECO:0000313" key="2">
    <source>
        <dbReference type="Proteomes" id="UP000768646"/>
    </source>
</evidence>
<comment type="caution">
    <text evidence="1">The sequence shown here is derived from an EMBL/GenBank/DDBJ whole genome shotgun (WGS) entry which is preliminary data.</text>
</comment>